<dbReference type="EMBL" id="AHDZ01000013">
    <property type="protein sequence ID" value="EOO20674.1"/>
    <property type="molecule type" value="Genomic_DNA"/>
</dbReference>
<feature type="transmembrane region" description="Helical" evidence="1">
    <location>
        <begin position="16"/>
        <end position="33"/>
    </location>
</feature>
<keyword evidence="1" id="KW-0812">Transmembrane</keyword>
<dbReference type="InterPro" id="IPR052536">
    <property type="entry name" value="ABC-4_Integral_Memb_Prot"/>
</dbReference>
<evidence type="ECO:0000313" key="2">
    <source>
        <dbReference type="EMBL" id="EOO20674.1"/>
    </source>
</evidence>
<dbReference type="HOGENOM" id="CLU_102768_2_0_9"/>
<dbReference type="AlphaFoldDB" id="R8D9T8"/>
<proteinExistence type="predicted"/>
<feature type="transmembrane region" description="Helical" evidence="1">
    <location>
        <begin position="53"/>
        <end position="74"/>
    </location>
</feature>
<sequence>MLFKLSMSGLKSKQDYIVLLVGLIVSISIFYMFQTLALNKGFLESNAHVGPIVYIFHIGSFLLAIVTFFYILYANSFLLSLRQKSLACT</sequence>
<reference evidence="2 3" key="1">
    <citation type="submission" date="2012-12" db="EMBL/GenBank/DDBJ databases">
        <title>The Genome Sequence of Bacillus cereus HuA3-9.</title>
        <authorList>
            <consortium name="The Broad Institute Genome Sequencing Platform"/>
            <consortium name="The Broad Institute Genome Sequencing Center for Infectious Disease"/>
            <person name="Feldgarden M."/>
            <person name="Van der Auwera G.A."/>
            <person name="Mahillon J."/>
            <person name="Duprez V."/>
            <person name="Timmery S."/>
            <person name="Mattelet C."/>
            <person name="Dierick K."/>
            <person name="Sun M."/>
            <person name="Yu Z."/>
            <person name="Zhu L."/>
            <person name="Hu X."/>
            <person name="Shank E.B."/>
            <person name="Swiecicka I."/>
            <person name="Hansen B.M."/>
            <person name="Andrup L."/>
            <person name="Walker B."/>
            <person name="Young S.K."/>
            <person name="Zeng Q."/>
            <person name="Gargeya S."/>
            <person name="Fitzgerald M."/>
            <person name="Haas B."/>
            <person name="Abouelleil A."/>
            <person name="Alvarado L."/>
            <person name="Arachchi H.M."/>
            <person name="Berlin A.M."/>
            <person name="Chapman S.B."/>
            <person name="Dewar J."/>
            <person name="Goldberg J."/>
            <person name="Griggs A."/>
            <person name="Gujja S."/>
            <person name="Hansen M."/>
            <person name="Howarth C."/>
            <person name="Imamovic A."/>
            <person name="Larimer J."/>
            <person name="McCowan C."/>
            <person name="Murphy C."/>
            <person name="Neiman D."/>
            <person name="Pearson M."/>
            <person name="Priest M."/>
            <person name="Roberts A."/>
            <person name="Saif S."/>
            <person name="Shea T."/>
            <person name="Sisk P."/>
            <person name="Sykes S."/>
            <person name="Wortman J."/>
            <person name="Nusbaum C."/>
            <person name="Birren B."/>
        </authorList>
    </citation>
    <scope>NUCLEOTIDE SEQUENCE [LARGE SCALE GENOMIC DNA]</scope>
    <source>
        <strain evidence="2 3">HuA3-9</strain>
    </source>
</reference>
<organism evidence="2 3">
    <name type="scientific">Bacillus cereus HuA3-9</name>
    <dbReference type="NCBI Taxonomy" id="1053205"/>
    <lineage>
        <taxon>Bacteria</taxon>
        <taxon>Bacillati</taxon>
        <taxon>Bacillota</taxon>
        <taxon>Bacilli</taxon>
        <taxon>Bacillales</taxon>
        <taxon>Bacillaceae</taxon>
        <taxon>Bacillus</taxon>
        <taxon>Bacillus cereus group</taxon>
    </lineage>
</organism>
<dbReference type="PATRIC" id="fig|1053205.3.peg.1713"/>
<gene>
    <name evidence="2" type="ORF">IGA_01682</name>
</gene>
<keyword evidence="1" id="KW-1133">Transmembrane helix</keyword>
<keyword evidence="1" id="KW-0472">Membrane</keyword>
<comment type="caution">
    <text evidence="2">The sequence shown here is derived from an EMBL/GenBank/DDBJ whole genome shotgun (WGS) entry which is preliminary data.</text>
</comment>
<evidence type="ECO:0000313" key="3">
    <source>
        <dbReference type="Proteomes" id="UP000014003"/>
    </source>
</evidence>
<evidence type="ECO:0000256" key="1">
    <source>
        <dbReference type="SAM" id="Phobius"/>
    </source>
</evidence>
<dbReference type="Proteomes" id="UP000014003">
    <property type="component" value="Unassembled WGS sequence"/>
</dbReference>
<protein>
    <recommendedName>
        <fullName evidence="4">ABC transporter permease</fullName>
    </recommendedName>
</protein>
<evidence type="ECO:0008006" key="4">
    <source>
        <dbReference type="Google" id="ProtNLM"/>
    </source>
</evidence>
<name>R8D9T8_BACCE</name>
<dbReference type="PANTHER" id="PTHR46795">
    <property type="entry name" value="ABC TRANSPORTER PERMEASE-RELATED-RELATED"/>
    <property type="match status" value="1"/>
</dbReference>
<dbReference type="PANTHER" id="PTHR46795:SF3">
    <property type="entry name" value="ABC TRANSPORTER PERMEASE"/>
    <property type="match status" value="1"/>
</dbReference>
<accession>R8D9T8</accession>